<evidence type="ECO:0000313" key="1">
    <source>
        <dbReference type="EMBL" id="WAR10655.1"/>
    </source>
</evidence>
<accession>A0ABY7EKZ9</accession>
<keyword evidence="2" id="KW-1185">Reference proteome</keyword>
<sequence length="152" mass="16388">MELFVLHPHEGTSDVCLEQTYNAGQTFIAHVFKVSQDTGFEEDLGVTDLVVVGVDLDGAEALLSGNLGINKALGHGAGGQDGVIDCLRVFVHTLCTDEMVWKALDFFFLPPPPLASSRVPTRGSFESDRSATTVSFRGSLFFSSQLVMLYGT</sequence>
<evidence type="ECO:0000313" key="2">
    <source>
        <dbReference type="Proteomes" id="UP001164746"/>
    </source>
</evidence>
<organism evidence="1 2">
    <name type="scientific">Mya arenaria</name>
    <name type="common">Soft-shell clam</name>
    <dbReference type="NCBI Taxonomy" id="6604"/>
    <lineage>
        <taxon>Eukaryota</taxon>
        <taxon>Metazoa</taxon>
        <taxon>Spiralia</taxon>
        <taxon>Lophotrochozoa</taxon>
        <taxon>Mollusca</taxon>
        <taxon>Bivalvia</taxon>
        <taxon>Autobranchia</taxon>
        <taxon>Heteroconchia</taxon>
        <taxon>Euheterodonta</taxon>
        <taxon>Imparidentia</taxon>
        <taxon>Neoheterodontei</taxon>
        <taxon>Myida</taxon>
        <taxon>Myoidea</taxon>
        <taxon>Myidae</taxon>
        <taxon>Mya</taxon>
    </lineage>
</organism>
<dbReference type="EMBL" id="CP111018">
    <property type="protein sequence ID" value="WAR10655.1"/>
    <property type="molecule type" value="Genomic_DNA"/>
</dbReference>
<name>A0ABY7EKZ9_MYAAR</name>
<protein>
    <submittedName>
        <fullName evidence="1">Uncharacterized protein</fullName>
    </submittedName>
</protein>
<proteinExistence type="predicted"/>
<dbReference type="Proteomes" id="UP001164746">
    <property type="component" value="Chromosome 7"/>
</dbReference>
<reference evidence="1" key="1">
    <citation type="submission" date="2022-11" db="EMBL/GenBank/DDBJ databases">
        <title>Centuries of genome instability and evolution in soft-shell clam transmissible cancer (bioRxiv).</title>
        <authorList>
            <person name="Hart S.F.M."/>
            <person name="Yonemitsu M.A."/>
            <person name="Giersch R.M."/>
            <person name="Beal B.F."/>
            <person name="Arriagada G."/>
            <person name="Davis B.W."/>
            <person name="Ostrander E.A."/>
            <person name="Goff S.P."/>
            <person name="Metzger M.J."/>
        </authorList>
    </citation>
    <scope>NUCLEOTIDE SEQUENCE</scope>
    <source>
        <strain evidence="1">MELC-2E11</strain>
        <tissue evidence="1">Siphon/mantle</tissue>
    </source>
</reference>
<gene>
    <name evidence="1" type="ORF">MAR_035731</name>
</gene>